<name>A0A0C2HEF1_9BILA</name>
<reference evidence="1 2" key="1">
    <citation type="submission" date="2013-12" db="EMBL/GenBank/DDBJ databases">
        <title>Draft genome of the parsitic nematode Ancylostoma duodenale.</title>
        <authorList>
            <person name="Mitreva M."/>
        </authorList>
    </citation>
    <scope>NUCLEOTIDE SEQUENCE [LARGE SCALE GENOMIC DNA]</scope>
    <source>
        <strain evidence="1 2">Zhejiang</strain>
    </source>
</reference>
<dbReference type="EMBL" id="KN726525">
    <property type="protein sequence ID" value="KIH67916.1"/>
    <property type="molecule type" value="Genomic_DNA"/>
</dbReference>
<dbReference type="OrthoDB" id="10514084at2759"/>
<evidence type="ECO:0000313" key="1">
    <source>
        <dbReference type="EMBL" id="KIH67916.1"/>
    </source>
</evidence>
<keyword evidence="2" id="KW-1185">Reference proteome</keyword>
<gene>
    <name evidence="1" type="ORF">ANCDUO_01755</name>
</gene>
<dbReference type="AlphaFoldDB" id="A0A0C2HEF1"/>
<evidence type="ECO:0000313" key="2">
    <source>
        <dbReference type="Proteomes" id="UP000054047"/>
    </source>
</evidence>
<organism evidence="1 2">
    <name type="scientific">Ancylostoma duodenale</name>
    <dbReference type="NCBI Taxonomy" id="51022"/>
    <lineage>
        <taxon>Eukaryota</taxon>
        <taxon>Metazoa</taxon>
        <taxon>Ecdysozoa</taxon>
        <taxon>Nematoda</taxon>
        <taxon>Chromadorea</taxon>
        <taxon>Rhabditida</taxon>
        <taxon>Rhabditina</taxon>
        <taxon>Rhabditomorpha</taxon>
        <taxon>Strongyloidea</taxon>
        <taxon>Ancylostomatidae</taxon>
        <taxon>Ancylostomatinae</taxon>
        <taxon>Ancylostoma</taxon>
    </lineage>
</organism>
<dbReference type="Proteomes" id="UP000054047">
    <property type="component" value="Unassembled WGS sequence"/>
</dbReference>
<protein>
    <submittedName>
        <fullName evidence="1">Uncharacterized protein</fullName>
    </submittedName>
</protein>
<proteinExistence type="predicted"/>
<sequence>MERSLVALANDGFVVGNQEHIFNDSSLLSSKTVGGVGVLVNTNLVMNNDSFEQLTTRIGRLQLRRCGSIPALTIFVAPSNIQLRRGGD</sequence>
<accession>A0A0C2HEF1</accession>